<feature type="compositionally biased region" description="Low complexity" evidence="1">
    <location>
        <begin position="23"/>
        <end position="43"/>
    </location>
</feature>
<proteinExistence type="predicted"/>
<dbReference type="AlphaFoldDB" id="A0A7Y7QH79"/>
<feature type="signal peptide" evidence="2">
    <location>
        <begin position="1"/>
        <end position="19"/>
    </location>
</feature>
<evidence type="ECO:0000313" key="4">
    <source>
        <dbReference type="Proteomes" id="UP000542889"/>
    </source>
</evidence>
<gene>
    <name evidence="3" type="ORF">HWN39_10490</name>
</gene>
<dbReference type="Proteomes" id="UP000542889">
    <property type="component" value="Unassembled WGS sequence"/>
</dbReference>
<evidence type="ECO:0000256" key="1">
    <source>
        <dbReference type="SAM" id="MobiDB-lite"/>
    </source>
</evidence>
<organism evidence="3 4">
    <name type="scientific">Lacticaseibacillus rhamnosus</name>
    <name type="common">Lactobacillus rhamnosus</name>
    <dbReference type="NCBI Taxonomy" id="47715"/>
    <lineage>
        <taxon>Bacteria</taxon>
        <taxon>Bacillati</taxon>
        <taxon>Bacillota</taxon>
        <taxon>Bacilli</taxon>
        <taxon>Lactobacillales</taxon>
        <taxon>Lactobacillaceae</taxon>
        <taxon>Lacticaseibacillus</taxon>
    </lineage>
</organism>
<evidence type="ECO:0000313" key="3">
    <source>
        <dbReference type="EMBL" id="NVO88906.1"/>
    </source>
</evidence>
<evidence type="ECO:0000256" key="2">
    <source>
        <dbReference type="SAM" id="SignalP"/>
    </source>
</evidence>
<accession>A0A7Y7QH79</accession>
<keyword evidence="2" id="KW-0732">Signal</keyword>
<comment type="caution">
    <text evidence="3">The sequence shown here is derived from an EMBL/GenBank/DDBJ whole genome shotgun (WGS) entry which is preliminary data.</text>
</comment>
<sequence length="225" mass="23898">MKKLFGFALAMLASVSLSACGNTASSDQNSSSASVATVKSAKSQNKANSGKEVTNGPLLHPGEWTDDSDRGKAELKAISNPKQTITSGTASIIINDVKFIEVTPRTDDQKQYVEGTTGASNLTTPYYQIQVDYQLKNNDTKPIQFNGIKSVVLGTGEQIDGESGMYDSGSDSEIAANATKASMVVVVVNKDKAKLNKVTLNFDTFVDKDSFDPIADAPAPLTLTF</sequence>
<evidence type="ECO:0008006" key="5">
    <source>
        <dbReference type="Google" id="ProtNLM"/>
    </source>
</evidence>
<feature type="region of interest" description="Disordered" evidence="1">
    <location>
        <begin position="23"/>
        <end position="70"/>
    </location>
</feature>
<reference evidence="3 4" key="1">
    <citation type="submission" date="2020-06" db="EMBL/GenBank/DDBJ databases">
        <title>Lactobacillus rhamnosus QC,genome.</title>
        <authorList>
            <person name="Yi H."/>
            <person name="Jin M."/>
        </authorList>
    </citation>
    <scope>NUCLEOTIDE SEQUENCE [LARGE SCALE GENOMIC DNA]</scope>
    <source>
        <strain evidence="3 4">QC</strain>
    </source>
</reference>
<dbReference type="PROSITE" id="PS51257">
    <property type="entry name" value="PROKAR_LIPOPROTEIN"/>
    <property type="match status" value="1"/>
</dbReference>
<dbReference type="EMBL" id="JABXWP010000016">
    <property type="protein sequence ID" value="NVO88906.1"/>
    <property type="molecule type" value="Genomic_DNA"/>
</dbReference>
<feature type="chain" id="PRO_5038691343" description="Lipoprotein" evidence="2">
    <location>
        <begin position="20"/>
        <end position="225"/>
    </location>
</feature>
<dbReference type="RefSeq" id="WP_176818349.1">
    <property type="nucleotide sequence ID" value="NZ_JABXWP010000016.1"/>
</dbReference>
<protein>
    <recommendedName>
        <fullName evidence="5">Lipoprotein</fullName>
    </recommendedName>
</protein>
<name>A0A7Y7QH79_LACRH</name>